<reference evidence="1 2" key="1">
    <citation type="submission" date="2014-02" db="EMBL/GenBank/DDBJ databases">
        <title>Single nucleus genome sequencing reveals high similarity among nuclei of an endomycorrhizal fungus.</title>
        <authorList>
            <person name="Lin K."/>
            <person name="Geurts R."/>
            <person name="Zhang Z."/>
            <person name="Limpens E."/>
            <person name="Saunders D.G."/>
            <person name="Mu D."/>
            <person name="Pang E."/>
            <person name="Cao H."/>
            <person name="Cha H."/>
            <person name="Lin T."/>
            <person name="Zhou Q."/>
            <person name="Shang Y."/>
            <person name="Li Y."/>
            <person name="Ivanov S."/>
            <person name="Sharma T."/>
            <person name="Velzen R.V."/>
            <person name="Ruijter N.D."/>
            <person name="Aanen D.K."/>
            <person name="Win J."/>
            <person name="Kamoun S."/>
            <person name="Bisseling T."/>
            <person name="Huang S."/>
        </authorList>
    </citation>
    <scope>NUCLEOTIDE SEQUENCE [LARGE SCALE GENOMIC DNA]</scope>
    <source>
        <strain evidence="2">DAOM197198w</strain>
    </source>
</reference>
<proteinExistence type="predicted"/>
<protein>
    <submittedName>
        <fullName evidence="1">Uncharacterized protein</fullName>
    </submittedName>
</protein>
<accession>A0A015JDA2</accession>
<evidence type="ECO:0000313" key="2">
    <source>
        <dbReference type="Proteomes" id="UP000022910"/>
    </source>
</evidence>
<organism evidence="1 2">
    <name type="scientific">Rhizophagus irregularis (strain DAOM 197198w)</name>
    <name type="common">Glomus intraradices</name>
    <dbReference type="NCBI Taxonomy" id="1432141"/>
    <lineage>
        <taxon>Eukaryota</taxon>
        <taxon>Fungi</taxon>
        <taxon>Fungi incertae sedis</taxon>
        <taxon>Mucoromycota</taxon>
        <taxon>Glomeromycotina</taxon>
        <taxon>Glomeromycetes</taxon>
        <taxon>Glomerales</taxon>
        <taxon>Glomeraceae</taxon>
        <taxon>Rhizophagus</taxon>
    </lineage>
</organism>
<gene>
    <name evidence="1" type="ORF">RirG_114060</name>
</gene>
<comment type="caution">
    <text evidence="1">The sequence shown here is derived from an EMBL/GenBank/DDBJ whole genome shotgun (WGS) entry which is preliminary data.</text>
</comment>
<dbReference type="HOGENOM" id="CLU_2293225_0_0_1"/>
<dbReference type="AlphaFoldDB" id="A0A015JDA2"/>
<evidence type="ECO:0000313" key="1">
    <source>
        <dbReference type="EMBL" id="EXX67467.1"/>
    </source>
</evidence>
<name>A0A015JDA2_RHIIW</name>
<dbReference type="OrthoDB" id="10469525at2759"/>
<dbReference type="EMBL" id="JEMT01017721">
    <property type="protein sequence ID" value="EXX67467.1"/>
    <property type="molecule type" value="Genomic_DNA"/>
</dbReference>
<dbReference type="Proteomes" id="UP000022910">
    <property type="component" value="Unassembled WGS sequence"/>
</dbReference>
<keyword evidence="2" id="KW-1185">Reference proteome</keyword>
<sequence>MRRQSSDNCYGSYPVSFLYFCISWTESYLSKCLVTQLIWHANPVRYITKKIVRSSPAGGGVLRLCSYLNFMLFTFNKQDIGLIFCCENRSSYEVDSWMRNR</sequence>